<organism evidence="2 3">
    <name type="scientific">Leptidea sinapis</name>
    <dbReference type="NCBI Taxonomy" id="189913"/>
    <lineage>
        <taxon>Eukaryota</taxon>
        <taxon>Metazoa</taxon>
        <taxon>Ecdysozoa</taxon>
        <taxon>Arthropoda</taxon>
        <taxon>Hexapoda</taxon>
        <taxon>Insecta</taxon>
        <taxon>Pterygota</taxon>
        <taxon>Neoptera</taxon>
        <taxon>Endopterygota</taxon>
        <taxon>Lepidoptera</taxon>
        <taxon>Glossata</taxon>
        <taxon>Ditrysia</taxon>
        <taxon>Papilionoidea</taxon>
        <taxon>Pieridae</taxon>
        <taxon>Dismorphiinae</taxon>
        <taxon>Leptidea</taxon>
    </lineage>
</organism>
<name>A0A5E4PML1_9NEOP</name>
<protein>
    <submittedName>
        <fullName evidence="2">Uncharacterized protein</fullName>
    </submittedName>
</protein>
<evidence type="ECO:0000256" key="1">
    <source>
        <dbReference type="SAM" id="MobiDB-lite"/>
    </source>
</evidence>
<evidence type="ECO:0000313" key="3">
    <source>
        <dbReference type="Proteomes" id="UP000324832"/>
    </source>
</evidence>
<gene>
    <name evidence="2" type="ORF">LSINAPIS_LOCUS356</name>
</gene>
<sequence length="81" mass="8488">MASATAPTRPTARPPLLLRSSATCWSVTCGPTCRAAMVPSDTTATAPAPSSPRTGPASWPSSCTTACRTRPCLTTRLRRVR</sequence>
<dbReference type="AlphaFoldDB" id="A0A5E4PML1"/>
<evidence type="ECO:0000313" key="2">
    <source>
        <dbReference type="EMBL" id="VVC86562.1"/>
    </source>
</evidence>
<dbReference type="EMBL" id="FZQP02000004">
    <property type="protein sequence ID" value="VVC86562.1"/>
    <property type="molecule type" value="Genomic_DNA"/>
</dbReference>
<proteinExistence type="predicted"/>
<reference evidence="2 3" key="1">
    <citation type="submission" date="2017-07" db="EMBL/GenBank/DDBJ databases">
        <authorList>
            <person name="Talla V."/>
            <person name="Backstrom N."/>
        </authorList>
    </citation>
    <scope>NUCLEOTIDE SEQUENCE [LARGE SCALE GENOMIC DNA]</scope>
</reference>
<keyword evidence="3" id="KW-1185">Reference proteome</keyword>
<feature type="region of interest" description="Disordered" evidence="1">
    <location>
        <begin position="41"/>
        <end position="61"/>
    </location>
</feature>
<dbReference type="Proteomes" id="UP000324832">
    <property type="component" value="Unassembled WGS sequence"/>
</dbReference>
<accession>A0A5E4PML1</accession>